<name>A0A0M3I250_ASCLU</name>
<dbReference type="InterPro" id="IPR052797">
    <property type="entry name" value="RegFact_GeneExpr_CellDeath"/>
</dbReference>
<dbReference type="InterPro" id="IPR013087">
    <property type="entry name" value="Znf_C2H2_type"/>
</dbReference>
<feature type="compositionally biased region" description="Basic residues" evidence="3">
    <location>
        <begin position="258"/>
        <end position="267"/>
    </location>
</feature>
<dbReference type="PANTHER" id="PTHR33936">
    <property type="entry name" value="PROTEIN CBG17840"/>
    <property type="match status" value="1"/>
</dbReference>
<dbReference type="WBParaSite" id="ALUE_0001049101-mRNA-1">
    <property type="protein sequence ID" value="ALUE_0001049101-mRNA-1"/>
    <property type="gene ID" value="ALUE_0001049101"/>
</dbReference>
<feature type="region of interest" description="Disordered" evidence="3">
    <location>
        <begin position="57"/>
        <end position="132"/>
    </location>
</feature>
<evidence type="ECO:0000256" key="3">
    <source>
        <dbReference type="SAM" id="MobiDB-lite"/>
    </source>
</evidence>
<dbReference type="PANTHER" id="PTHR33936:SF9">
    <property type="entry name" value="C2H2-TYPE DOMAIN-CONTAINING PROTEIN"/>
    <property type="match status" value="1"/>
</dbReference>
<feature type="compositionally biased region" description="Polar residues" evidence="3">
    <location>
        <begin position="92"/>
        <end position="118"/>
    </location>
</feature>
<accession>A0A0M3I250</accession>
<sequence length="747" mass="84881">MATSGTTSETETFGEELVLEMEQVVTEEELMRGLGEDGHMIVEDAHMEEIVVEQPEEVNGNTGQQEIHYDETTNQPSQVNADAGFEEPVNETRYQQQRPVTRQSTMEQNAAASDSQNATRKRFTSAGGSIPPEAKVVVLMKSNAPGEKPTFVKLEPVAPAPTSRTVRTEFTRALTSARKSGSATPQPPKRKRRMIPPIVKKDHDEKKASGRRGRPRKSAVDTLHDTPLKKPKTEPPAEDGSPDGEKDGEQQQVTSSGRPKRTHKTPKRFGDFYEEPLVLRDPATIPIAGLEPEAEEDESENSSPAAKRASPVRTKKSVTANVVNEEDYDEDEDDDDEEDIEDEDHSEQLAEAVDDEGEEGSQEAVKLQGKEYEDFVKRELSKGKLLCEQCHRFFANHNSMNAHRFKVHRVVVRASVKCPGCEHRATTIHTLNEHCATVHGLKLQFVRRKFKNTKEFQTYLDDLASTQNMAFVRHRKSANKRQLYCNRSGAKRVASGDVIKNRPRKGSAKIGAMCPAHMFYTECDDGSVEVNGQITHFGHTLDPRFVFPVTSSEKVTGRMKPSSAKTAALSSMYGRIPVDLQIKKKKSNEEDGFINVETVDGRNEEEDEEEEEMRRLEEEERLEEEFGPVHPKAEEIDIRMKNIDRLCSFLFDNVSEQLYRLDDNTMEVLLRSLRTTQNTVSNLNSMMIQIKDGDPEFINRRRQRQLYDTEDYDEDTVYYRHVPLRSSTELQNVFLLDEDEEEYFDEY</sequence>
<feature type="compositionally biased region" description="Acidic residues" evidence="3">
    <location>
        <begin position="324"/>
        <end position="345"/>
    </location>
</feature>
<protein>
    <submittedName>
        <fullName evidence="6">C2H2-type domain-containing protein</fullName>
    </submittedName>
</protein>
<keyword evidence="5" id="KW-1185">Reference proteome</keyword>
<proteinExistence type="predicted"/>
<dbReference type="AlphaFoldDB" id="A0A0M3I250"/>
<keyword evidence="2" id="KW-0175">Coiled coil</keyword>
<dbReference type="PROSITE" id="PS00028">
    <property type="entry name" value="ZINC_FINGER_C2H2_1"/>
    <property type="match status" value="1"/>
</dbReference>
<feature type="compositionally biased region" description="Acidic residues" evidence="3">
    <location>
        <begin position="352"/>
        <end position="361"/>
    </location>
</feature>
<feature type="coiled-coil region" evidence="2">
    <location>
        <begin position="599"/>
        <end position="626"/>
    </location>
</feature>
<feature type="region of interest" description="Disordered" evidence="3">
    <location>
        <begin position="145"/>
        <end position="366"/>
    </location>
</feature>
<evidence type="ECO:0000259" key="4">
    <source>
        <dbReference type="PROSITE" id="PS50157"/>
    </source>
</evidence>
<feature type="domain" description="C2H2-type" evidence="4">
    <location>
        <begin position="385"/>
        <end position="408"/>
    </location>
</feature>
<dbReference type="PROSITE" id="PS50157">
    <property type="entry name" value="ZINC_FINGER_C2H2_2"/>
    <property type="match status" value="1"/>
</dbReference>
<feature type="compositionally biased region" description="Basic and acidic residues" evidence="3">
    <location>
        <begin position="218"/>
        <end position="235"/>
    </location>
</feature>
<dbReference type="SMART" id="SM00355">
    <property type="entry name" value="ZnF_C2H2"/>
    <property type="match status" value="2"/>
</dbReference>
<dbReference type="Gene3D" id="3.30.160.60">
    <property type="entry name" value="Classic Zinc Finger"/>
    <property type="match status" value="1"/>
</dbReference>
<evidence type="ECO:0000256" key="2">
    <source>
        <dbReference type="SAM" id="Coils"/>
    </source>
</evidence>
<evidence type="ECO:0000313" key="5">
    <source>
        <dbReference type="Proteomes" id="UP000036681"/>
    </source>
</evidence>
<feature type="compositionally biased region" description="Basic and acidic residues" evidence="3">
    <location>
        <begin position="199"/>
        <end position="208"/>
    </location>
</feature>
<evidence type="ECO:0000256" key="1">
    <source>
        <dbReference type="PROSITE-ProRule" id="PRU00042"/>
    </source>
</evidence>
<feature type="compositionally biased region" description="Polar residues" evidence="3">
    <location>
        <begin position="173"/>
        <end position="184"/>
    </location>
</feature>
<reference evidence="6" key="1">
    <citation type="submission" date="2017-02" db="UniProtKB">
        <authorList>
            <consortium name="WormBaseParasite"/>
        </authorList>
    </citation>
    <scope>IDENTIFICATION</scope>
</reference>
<organism evidence="5 6">
    <name type="scientific">Ascaris lumbricoides</name>
    <name type="common">Giant roundworm</name>
    <dbReference type="NCBI Taxonomy" id="6252"/>
    <lineage>
        <taxon>Eukaryota</taxon>
        <taxon>Metazoa</taxon>
        <taxon>Ecdysozoa</taxon>
        <taxon>Nematoda</taxon>
        <taxon>Chromadorea</taxon>
        <taxon>Rhabditida</taxon>
        <taxon>Spirurina</taxon>
        <taxon>Ascaridomorpha</taxon>
        <taxon>Ascaridoidea</taxon>
        <taxon>Ascarididae</taxon>
        <taxon>Ascaris</taxon>
    </lineage>
</organism>
<dbReference type="Proteomes" id="UP000036681">
    <property type="component" value="Unplaced"/>
</dbReference>
<keyword evidence="1" id="KW-0479">Metal-binding</keyword>
<keyword evidence="1" id="KW-0862">Zinc</keyword>
<keyword evidence="1" id="KW-0863">Zinc-finger</keyword>
<dbReference type="GO" id="GO:0008270">
    <property type="term" value="F:zinc ion binding"/>
    <property type="evidence" value="ECO:0007669"/>
    <property type="project" value="UniProtKB-KW"/>
</dbReference>
<evidence type="ECO:0000313" key="6">
    <source>
        <dbReference type="WBParaSite" id="ALUE_0001049101-mRNA-1"/>
    </source>
</evidence>